<sequence length="114" mass="13285">GNKPVTIDNIKLQSSAEGARYLVLKLRLKAGLIKNLELQPKFVLQESFKKNGKTERSITYKADFRYIDENGNTVIEDVKGCRTEVFNIKLKLFERRYPDLTLTLILVKRKKRKK</sequence>
<dbReference type="Gene3D" id="3.40.91.30">
    <property type="match status" value="1"/>
</dbReference>
<gene>
    <name evidence="1" type="ORF">LCGC14_2377980</name>
</gene>
<dbReference type="Pfam" id="PF06356">
    <property type="entry name" value="DUF1064"/>
    <property type="match status" value="1"/>
</dbReference>
<dbReference type="InterPro" id="IPR009414">
    <property type="entry name" value="DUF1064"/>
</dbReference>
<name>A0A0F9CP01_9ZZZZ</name>
<evidence type="ECO:0000313" key="1">
    <source>
        <dbReference type="EMBL" id="KKL28152.1"/>
    </source>
</evidence>
<protein>
    <recommendedName>
        <fullName evidence="2">DUF1064 domain-containing protein</fullName>
    </recommendedName>
</protein>
<comment type="caution">
    <text evidence="1">The sequence shown here is derived from an EMBL/GenBank/DDBJ whole genome shotgun (WGS) entry which is preliminary data.</text>
</comment>
<evidence type="ECO:0008006" key="2">
    <source>
        <dbReference type="Google" id="ProtNLM"/>
    </source>
</evidence>
<organism evidence="1">
    <name type="scientific">marine sediment metagenome</name>
    <dbReference type="NCBI Taxonomy" id="412755"/>
    <lineage>
        <taxon>unclassified sequences</taxon>
        <taxon>metagenomes</taxon>
        <taxon>ecological metagenomes</taxon>
    </lineage>
</organism>
<reference evidence="1" key="1">
    <citation type="journal article" date="2015" name="Nature">
        <title>Complex archaea that bridge the gap between prokaryotes and eukaryotes.</title>
        <authorList>
            <person name="Spang A."/>
            <person name="Saw J.H."/>
            <person name="Jorgensen S.L."/>
            <person name="Zaremba-Niedzwiedzka K."/>
            <person name="Martijn J."/>
            <person name="Lind A.E."/>
            <person name="van Eijk R."/>
            <person name="Schleper C."/>
            <person name="Guy L."/>
            <person name="Ettema T.J."/>
        </authorList>
    </citation>
    <scope>NUCLEOTIDE SEQUENCE</scope>
</reference>
<dbReference type="AlphaFoldDB" id="A0A0F9CP01"/>
<proteinExistence type="predicted"/>
<dbReference type="EMBL" id="LAZR01035198">
    <property type="protein sequence ID" value="KKL28152.1"/>
    <property type="molecule type" value="Genomic_DNA"/>
</dbReference>
<feature type="non-terminal residue" evidence="1">
    <location>
        <position position="1"/>
    </location>
</feature>
<accession>A0A0F9CP01</accession>